<keyword evidence="6" id="KW-0256">Endoplasmic reticulum</keyword>
<feature type="chain" id="PRO_5043923316" description="Protein OS-9 homolog" evidence="9">
    <location>
        <begin position="23"/>
        <end position="585"/>
    </location>
</feature>
<keyword evidence="12" id="KW-1185">Reference proteome</keyword>
<keyword evidence="7" id="KW-1015">Disulfide bond</keyword>
<feature type="region of interest" description="Disordered" evidence="8">
    <location>
        <begin position="372"/>
        <end position="404"/>
    </location>
</feature>
<evidence type="ECO:0000256" key="6">
    <source>
        <dbReference type="ARBA" id="ARBA00022824"/>
    </source>
</evidence>
<evidence type="ECO:0000313" key="11">
    <source>
        <dbReference type="EMBL" id="KAK8847521.1"/>
    </source>
</evidence>
<dbReference type="GO" id="GO:0030246">
    <property type="term" value="F:carbohydrate binding"/>
    <property type="evidence" value="ECO:0007669"/>
    <property type="project" value="UniProtKB-KW"/>
</dbReference>
<comment type="similarity">
    <text evidence="2">Belongs to the OS-9 family.</text>
</comment>
<dbReference type="Gene3D" id="2.70.130.10">
    <property type="entry name" value="Mannose-6-phosphate receptor binding domain"/>
    <property type="match status" value="1"/>
</dbReference>
<name>A0AAW0YIB9_9TREE</name>
<dbReference type="GeneID" id="92182637"/>
<dbReference type="EMBL" id="JBCAWK010000010">
    <property type="protein sequence ID" value="KAK8847521.1"/>
    <property type="molecule type" value="Genomic_DNA"/>
</dbReference>
<feature type="compositionally biased region" description="Basic and acidic residues" evidence="8">
    <location>
        <begin position="372"/>
        <end position="388"/>
    </location>
</feature>
<evidence type="ECO:0000259" key="10">
    <source>
        <dbReference type="PROSITE" id="PS51914"/>
    </source>
</evidence>
<feature type="region of interest" description="Disordered" evidence="8">
    <location>
        <begin position="417"/>
        <end position="445"/>
    </location>
</feature>
<accession>A0AAW0YIB9</accession>
<feature type="compositionally biased region" description="Basic and acidic residues" evidence="8">
    <location>
        <begin position="575"/>
        <end position="585"/>
    </location>
</feature>
<dbReference type="AlphaFoldDB" id="A0AAW0YIB9"/>
<dbReference type="SUPFAM" id="SSF50911">
    <property type="entry name" value="Mannose 6-phosphate receptor domain"/>
    <property type="match status" value="1"/>
</dbReference>
<keyword evidence="4 9" id="KW-0732">Signal</keyword>
<organism evidence="11 12">
    <name type="scientific">Kwoniella newhampshirensis</name>
    <dbReference type="NCBI Taxonomy" id="1651941"/>
    <lineage>
        <taxon>Eukaryota</taxon>
        <taxon>Fungi</taxon>
        <taxon>Dikarya</taxon>
        <taxon>Basidiomycota</taxon>
        <taxon>Agaricomycotina</taxon>
        <taxon>Tremellomycetes</taxon>
        <taxon>Tremellales</taxon>
        <taxon>Cryptococcaceae</taxon>
        <taxon>Kwoniella</taxon>
    </lineage>
</organism>
<feature type="compositionally biased region" description="Basic and acidic residues" evidence="8">
    <location>
        <begin position="497"/>
        <end position="509"/>
    </location>
</feature>
<feature type="domain" description="MRH" evidence="10">
    <location>
        <begin position="160"/>
        <end position="343"/>
    </location>
</feature>
<comment type="caution">
    <text evidence="11">The sequence shown here is derived from an EMBL/GenBank/DDBJ whole genome shotgun (WGS) entry which is preliminary data.</text>
</comment>
<dbReference type="Pfam" id="PF07915">
    <property type="entry name" value="PRKCSH"/>
    <property type="match status" value="1"/>
</dbReference>
<feature type="compositionally biased region" description="Polar residues" evidence="8">
    <location>
        <begin position="239"/>
        <end position="263"/>
    </location>
</feature>
<evidence type="ECO:0000256" key="3">
    <source>
        <dbReference type="ARBA" id="ARBA00018727"/>
    </source>
</evidence>
<evidence type="ECO:0000256" key="2">
    <source>
        <dbReference type="ARBA" id="ARBA00009918"/>
    </source>
</evidence>
<dbReference type="Proteomes" id="UP001388673">
    <property type="component" value="Unassembled WGS sequence"/>
</dbReference>
<evidence type="ECO:0000256" key="5">
    <source>
        <dbReference type="ARBA" id="ARBA00022734"/>
    </source>
</evidence>
<evidence type="ECO:0000256" key="8">
    <source>
        <dbReference type="SAM" id="MobiDB-lite"/>
    </source>
</evidence>
<dbReference type="InterPro" id="IPR009011">
    <property type="entry name" value="Man6P_isomerase_rcpt-bd_dom_sf"/>
</dbReference>
<comment type="subcellular location">
    <subcellularLocation>
        <location evidence="1">Endoplasmic reticulum membrane</location>
        <topology evidence="1">Peripheral membrane protein</topology>
        <orientation evidence="1">Lumenal side</orientation>
    </subcellularLocation>
</comment>
<dbReference type="InterPro" id="IPR045149">
    <property type="entry name" value="OS-9-like"/>
</dbReference>
<feature type="region of interest" description="Disordered" evidence="8">
    <location>
        <begin position="72"/>
        <end position="94"/>
    </location>
</feature>
<keyword evidence="5" id="KW-0430">Lectin</keyword>
<dbReference type="GO" id="GO:0030970">
    <property type="term" value="P:retrograde protein transport, ER to cytosol"/>
    <property type="evidence" value="ECO:0007669"/>
    <property type="project" value="TreeGrafter"/>
</dbReference>
<dbReference type="PANTHER" id="PTHR15414:SF0">
    <property type="entry name" value="ENDOPLASMIC RETICULUM LECTIN 1"/>
    <property type="match status" value="1"/>
</dbReference>
<dbReference type="KEGG" id="kne:92182637"/>
<dbReference type="PANTHER" id="PTHR15414">
    <property type="entry name" value="OS-9-RELATED"/>
    <property type="match status" value="1"/>
</dbReference>
<reference evidence="11 12" key="1">
    <citation type="journal article" date="2024" name="bioRxiv">
        <title>Comparative genomics of Cryptococcus and Kwoniella reveals pathogenesis evolution and contrasting karyotype dynamics via intercentromeric recombination or chromosome fusion.</title>
        <authorList>
            <person name="Coelho M.A."/>
            <person name="David-Palma M."/>
            <person name="Shea T."/>
            <person name="Bowers K."/>
            <person name="McGinley-Smith S."/>
            <person name="Mohammad A.W."/>
            <person name="Gnirke A."/>
            <person name="Yurkov A.M."/>
            <person name="Nowrousian M."/>
            <person name="Sun S."/>
            <person name="Cuomo C.A."/>
            <person name="Heitman J."/>
        </authorList>
    </citation>
    <scope>NUCLEOTIDE SEQUENCE [LARGE SCALE GENOMIC DNA]</scope>
    <source>
        <strain evidence="11 12">CBS 13917</strain>
    </source>
</reference>
<feature type="region of interest" description="Disordered" evidence="8">
    <location>
        <begin position="563"/>
        <end position="585"/>
    </location>
</feature>
<dbReference type="GO" id="GO:0005789">
    <property type="term" value="C:endoplasmic reticulum membrane"/>
    <property type="evidence" value="ECO:0007669"/>
    <property type="project" value="UniProtKB-SubCell"/>
</dbReference>
<feature type="compositionally biased region" description="Polar residues" evidence="8">
    <location>
        <begin position="436"/>
        <end position="445"/>
    </location>
</feature>
<evidence type="ECO:0000256" key="7">
    <source>
        <dbReference type="ARBA" id="ARBA00023157"/>
    </source>
</evidence>
<evidence type="ECO:0000256" key="1">
    <source>
        <dbReference type="ARBA" id="ARBA00004367"/>
    </source>
</evidence>
<gene>
    <name evidence="11" type="ORF">IAR55_005379</name>
</gene>
<feature type="compositionally biased region" description="Basic and acidic residues" evidence="8">
    <location>
        <begin position="72"/>
        <end position="84"/>
    </location>
</feature>
<dbReference type="GO" id="GO:0030968">
    <property type="term" value="P:endoplasmic reticulum unfolded protein response"/>
    <property type="evidence" value="ECO:0007669"/>
    <property type="project" value="InterPro"/>
</dbReference>
<dbReference type="InterPro" id="IPR044865">
    <property type="entry name" value="MRH_dom"/>
</dbReference>
<feature type="region of interest" description="Disordered" evidence="8">
    <location>
        <begin position="186"/>
        <end position="266"/>
    </location>
</feature>
<proteinExistence type="inferred from homology"/>
<evidence type="ECO:0000313" key="12">
    <source>
        <dbReference type="Proteomes" id="UP001388673"/>
    </source>
</evidence>
<dbReference type="PROSITE" id="PS51914">
    <property type="entry name" value="MRH"/>
    <property type="match status" value="1"/>
</dbReference>
<evidence type="ECO:0000256" key="4">
    <source>
        <dbReference type="ARBA" id="ARBA00022729"/>
    </source>
</evidence>
<dbReference type="RefSeq" id="XP_066801039.1">
    <property type="nucleotide sequence ID" value="XM_066948471.1"/>
</dbReference>
<feature type="signal peptide" evidence="9">
    <location>
        <begin position="1"/>
        <end position="22"/>
    </location>
</feature>
<dbReference type="InterPro" id="IPR012913">
    <property type="entry name" value="OS9-like_dom"/>
</dbReference>
<dbReference type="GO" id="GO:0005788">
    <property type="term" value="C:endoplasmic reticulum lumen"/>
    <property type="evidence" value="ECO:0007669"/>
    <property type="project" value="TreeGrafter"/>
</dbReference>
<sequence>MHRNLLIYLSALSVLTPLPSLSLRHGAHQLRDLYAYPKYEVQFLNDLPISADDANRCKNLGLESEEDWIKLRPGSHGEGERLIDGEGETEATSKQSQLEIVAMNFAHPEDEPGTPPYPYLCLMPSSNTTAAQTSRIDQLDEVEDELDPIQGWNALSHLDGKCLYSRQGWFTYAYCHNNYIRQFRQAAHKHPHPPGGVVPTEDPAFDAYTLGQAHPSPPRKSTTKSKVKGVKGVPPPTTQDQNRQSVPETNALEQSLSSTTSVAKGTGLGELTTPAVSFGLDASSRYLVQKWSDGTRCDKTGRPREVEVQVHCSMTTGDMIYMVKELAICQYVVIIHSPHLCGLPGFKAEHAQVEMAPIKCRQVISDEDFDKLEREKKEGPGRTTKNEKLGLPFSNKPIGDYEPQHRFGLGEQLILSDRSNSPESDNGNHEAGGSQAGTDESSSTLDGTEIVFGLDVEDTNLREMLKRALESLSDRARGKSSSSDTSTGKDEDGDTSTGKDEDGKKRGEEVVLLSWDEDEEGGAVLIDADMLLLDDEEGDRENKVGLGEKEKGMLERVLREYLLRSSEGDEEKEEERERQRERDEL</sequence>
<evidence type="ECO:0000256" key="9">
    <source>
        <dbReference type="SAM" id="SignalP"/>
    </source>
</evidence>
<feature type="region of interest" description="Disordered" evidence="8">
    <location>
        <begin position="472"/>
        <end position="516"/>
    </location>
</feature>
<protein>
    <recommendedName>
        <fullName evidence="3">Protein OS-9 homolog</fullName>
    </recommendedName>
</protein>